<proteinExistence type="predicted"/>
<comment type="caution">
    <text evidence="1">The sequence shown here is derived from an EMBL/GenBank/DDBJ whole genome shotgun (WGS) entry which is preliminary data.</text>
</comment>
<evidence type="ECO:0000313" key="1">
    <source>
        <dbReference type="EMBL" id="TDR34885.1"/>
    </source>
</evidence>
<sequence>MRLTRRIAQALQIEEDSGYSTDTLIGGALEGDLCAVMGLFAMVLPEWEIGDGVNQPSDWFVAQLYSPNGVIVEGEGATFVLAVIDGVISAKNLSCK</sequence>
<organism evidence="1 2">
    <name type="scientific">Aquamicrobium defluvii</name>
    <dbReference type="NCBI Taxonomy" id="69279"/>
    <lineage>
        <taxon>Bacteria</taxon>
        <taxon>Pseudomonadati</taxon>
        <taxon>Pseudomonadota</taxon>
        <taxon>Alphaproteobacteria</taxon>
        <taxon>Hyphomicrobiales</taxon>
        <taxon>Phyllobacteriaceae</taxon>
        <taxon>Aquamicrobium</taxon>
    </lineage>
</organism>
<reference evidence="1 2" key="1">
    <citation type="submission" date="2019-03" db="EMBL/GenBank/DDBJ databases">
        <title>Genomic Encyclopedia of Type Strains, Phase IV (KMG-IV): sequencing the most valuable type-strain genomes for metagenomic binning, comparative biology and taxonomic classification.</title>
        <authorList>
            <person name="Goeker M."/>
        </authorList>
    </citation>
    <scope>NUCLEOTIDE SEQUENCE [LARGE SCALE GENOMIC DNA]</scope>
    <source>
        <strain evidence="1 2">DSM 11603</strain>
    </source>
</reference>
<evidence type="ECO:0000313" key="2">
    <source>
        <dbReference type="Proteomes" id="UP000294958"/>
    </source>
</evidence>
<gene>
    <name evidence="1" type="ORF">DES43_11297</name>
</gene>
<dbReference type="EMBL" id="SNZF01000012">
    <property type="protein sequence ID" value="TDR34885.1"/>
    <property type="molecule type" value="Genomic_DNA"/>
</dbReference>
<name>A0A4R6YFC7_9HYPH</name>
<keyword evidence="2" id="KW-1185">Reference proteome</keyword>
<protein>
    <submittedName>
        <fullName evidence="1">Uncharacterized protein</fullName>
    </submittedName>
</protein>
<accession>A0A4R6YFC7</accession>
<dbReference type="AlphaFoldDB" id="A0A4R6YFC7"/>
<dbReference type="Proteomes" id="UP000294958">
    <property type="component" value="Unassembled WGS sequence"/>
</dbReference>